<protein>
    <recommendedName>
        <fullName evidence="4">Glutathione peroxidase</fullName>
    </recommendedName>
</protein>
<comment type="caution">
    <text evidence="5">The sequence shown here is derived from an EMBL/GenBank/DDBJ whole genome shotgun (WGS) entry which is preliminary data.</text>
</comment>
<keyword evidence="3 4" id="KW-0560">Oxidoreductase</keyword>
<accession>A0ABW6D9B4</accession>
<name>A0ABW6D9B4_9BACT</name>
<dbReference type="SUPFAM" id="SSF52833">
    <property type="entry name" value="Thioredoxin-like"/>
    <property type="match status" value="1"/>
</dbReference>
<gene>
    <name evidence="5" type="ORF">U0R10_02635</name>
</gene>
<dbReference type="PROSITE" id="PS00460">
    <property type="entry name" value="GLUTATHIONE_PEROXID_1"/>
    <property type="match status" value="1"/>
</dbReference>
<sequence length="192" mass="21414">MIVGLMKIGSLLTALALPFTQNMAKSRPENTVAVAGKNFHSFKMKGIDGKEIDFSQFKGKKIIVLNTASKCGYTPQYADWEKFHKANKDVVILGFPANEFGGQEPGSNSEIASFCQLNYGVSFQMMEKVVVKGSAKCELYQWLTDKSQNGWNEKEPSWNFCKYIINEKGELANFFASGVKPTSPEFIEALKK</sequence>
<dbReference type="Pfam" id="PF00255">
    <property type="entry name" value="GSHPx"/>
    <property type="match status" value="1"/>
</dbReference>
<dbReference type="PANTHER" id="PTHR11592:SF78">
    <property type="entry name" value="GLUTATHIONE PEROXIDASE"/>
    <property type="match status" value="1"/>
</dbReference>
<dbReference type="PANTHER" id="PTHR11592">
    <property type="entry name" value="GLUTATHIONE PEROXIDASE"/>
    <property type="match status" value="1"/>
</dbReference>
<dbReference type="PROSITE" id="PS51355">
    <property type="entry name" value="GLUTATHIONE_PEROXID_3"/>
    <property type="match status" value="1"/>
</dbReference>
<evidence type="ECO:0000256" key="1">
    <source>
        <dbReference type="ARBA" id="ARBA00006926"/>
    </source>
</evidence>
<dbReference type="PRINTS" id="PR01011">
    <property type="entry name" value="GLUTPROXDASE"/>
</dbReference>
<dbReference type="GO" id="GO:0004601">
    <property type="term" value="F:peroxidase activity"/>
    <property type="evidence" value="ECO:0007669"/>
    <property type="project" value="UniProtKB-KW"/>
</dbReference>
<organism evidence="5 6">
    <name type="scientific">Aquirufa avitistagni</name>
    <dbReference type="NCBI Taxonomy" id="3104728"/>
    <lineage>
        <taxon>Bacteria</taxon>
        <taxon>Pseudomonadati</taxon>
        <taxon>Bacteroidota</taxon>
        <taxon>Cytophagia</taxon>
        <taxon>Cytophagales</taxon>
        <taxon>Flectobacillaceae</taxon>
        <taxon>Aquirufa</taxon>
    </lineage>
</organism>
<dbReference type="EMBL" id="JBBKXZ010000001">
    <property type="protein sequence ID" value="MFD3393509.1"/>
    <property type="molecule type" value="Genomic_DNA"/>
</dbReference>
<dbReference type="CDD" id="cd00340">
    <property type="entry name" value="GSH_Peroxidase"/>
    <property type="match status" value="1"/>
</dbReference>
<comment type="similarity">
    <text evidence="1 4">Belongs to the glutathione peroxidase family.</text>
</comment>
<dbReference type="InterPro" id="IPR036249">
    <property type="entry name" value="Thioredoxin-like_sf"/>
</dbReference>
<dbReference type="PIRSF" id="PIRSF000303">
    <property type="entry name" value="Glutathion_perox"/>
    <property type="match status" value="1"/>
</dbReference>
<dbReference type="InterPro" id="IPR000889">
    <property type="entry name" value="Glutathione_peroxidase"/>
</dbReference>
<dbReference type="Gene3D" id="3.40.30.10">
    <property type="entry name" value="Glutaredoxin"/>
    <property type="match status" value="1"/>
</dbReference>
<evidence type="ECO:0000313" key="6">
    <source>
        <dbReference type="Proteomes" id="UP001598138"/>
    </source>
</evidence>
<dbReference type="RefSeq" id="WP_377982211.1">
    <property type="nucleotide sequence ID" value="NZ_JBBKXZ010000001.1"/>
</dbReference>
<evidence type="ECO:0000313" key="5">
    <source>
        <dbReference type="EMBL" id="MFD3393509.1"/>
    </source>
</evidence>
<evidence type="ECO:0000256" key="4">
    <source>
        <dbReference type="RuleBase" id="RU000499"/>
    </source>
</evidence>
<evidence type="ECO:0000256" key="3">
    <source>
        <dbReference type="ARBA" id="ARBA00023002"/>
    </source>
</evidence>
<evidence type="ECO:0000256" key="2">
    <source>
        <dbReference type="ARBA" id="ARBA00022559"/>
    </source>
</evidence>
<reference evidence="5 6" key="1">
    <citation type="submission" date="2024-03" db="EMBL/GenBank/DDBJ databases">
        <title>Aquirufa genome sequencing.</title>
        <authorList>
            <person name="Pitt A."/>
            <person name="Hahn M.W."/>
        </authorList>
    </citation>
    <scope>NUCLEOTIDE SEQUENCE [LARGE SCALE GENOMIC DNA]</scope>
    <source>
        <strain evidence="5 6">OSTEICH-129V</strain>
    </source>
</reference>
<dbReference type="Proteomes" id="UP001598138">
    <property type="component" value="Unassembled WGS sequence"/>
</dbReference>
<proteinExistence type="inferred from homology"/>
<keyword evidence="2 4" id="KW-0575">Peroxidase</keyword>
<dbReference type="InterPro" id="IPR029759">
    <property type="entry name" value="GPX_AS"/>
</dbReference>
<keyword evidence="6" id="KW-1185">Reference proteome</keyword>